<accession>A0ABU0Z0K7</accession>
<feature type="compositionally biased region" description="Basic and acidic residues" evidence="1">
    <location>
        <begin position="148"/>
        <end position="166"/>
    </location>
</feature>
<proteinExistence type="predicted"/>
<evidence type="ECO:0000256" key="1">
    <source>
        <dbReference type="SAM" id="MobiDB-lite"/>
    </source>
</evidence>
<evidence type="ECO:0000313" key="3">
    <source>
        <dbReference type="Proteomes" id="UP001235133"/>
    </source>
</evidence>
<gene>
    <name evidence="2" type="ORF">Q9R08_09015</name>
</gene>
<sequence length="166" mass="17782">MSGYADDGRNPEQNIGAGDAMTGATTDAATGVTRDATTGATTDATTGVTRDVTSGVTPGETPSAMSGATTEAHEYNATTDHEVIRRWADDRHATPATVGGAEGDGIVGELRLDFDFGNDLEDLRAVTWDEWFAAFDERGDQFVYQDTTRADGSRSNDFHLEERRAR</sequence>
<dbReference type="EMBL" id="JAVFWO010000002">
    <property type="protein sequence ID" value="MDQ7878110.1"/>
    <property type="molecule type" value="Genomic_DNA"/>
</dbReference>
<dbReference type="Proteomes" id="UP001235133">
    <property type="component" value="Unassembled WGS sequence"/>
</dbReference>
<dbReference type="RefSeq" id="WP_308867631.1">
    <property type="nucleotide sequence ID" value="NZ_JAVFWO010000002.1"/>
</dbReference>
<protein>
    <submittedName>
        <fullName evidence="2">Uncharacterized protein</fullName>
    </submittedName>
</protein>
<name>A0ABU0Z0K7_9MICO</name>
<comment type="caution">
    <text evidence="2">The sequence shown here is derived from an EMBL/GenBank/DDBJ whole genome shotgun (WGS) entry which is preliminary data.</text>
</comment>
<feature type="compositionally biased region" description="Basic and acidic residues" evidence="1">
    <location>
        <begin position="1"/>
        <end position="10"/>
    </location>
</feature>
<feature type="region of interest" description="Disordered" evidence="1">
    <location>
        <begin position="1"/>
        <end position="71"/>
    </location>
</feature>
<reference evidence="2 3" key="1">
    <citation type="submission" date="2023-08" db="EMBL/GenBank/DDBJ databases">
        <title>Microbacterium psychrotolerans sp. nov., a psychrotolerant bacterium isolated from soil in Heilongjiang Province, China.</title>
        <authorList>
            <person name="An P."/>
            <person name="Zhao D."/>
            <person name="Xiang H."/>
        </authorList>
    </citation>
    <scope>NUCLEOTIDE SEQUENCE [LARGE SCALE GENOMIC DNA]</scope>
    <source>
        <strain evidence="2 3">QXD-8</strain>
    </source>
</reference>
<organism evidence="2 3">
    <name type="scientific">Microbacterium psychrotolerans</name>
    <dbReference type="NCBI Taxonomy" id="3068321"/>
    <lineage>
        <taxon>Bacteria</taxon>
        <taxon>Bacillati</taxon>
        <taxon>Actinomycetota</taxon>
        <taxon>Actinomycetes</taxon>
        <taxon>Micrococcales</taxon>
        <taxon>Microbacteriaceae</taxon>
        <taxon>Microbacterium</taxon>
    </lineage>
</organism>
<keyword evidence="3" id="KW-1185">Reference proteome</keyword>
<feature type="compositionally biased region" description="Low complexity" evidence="1">
    <location>
        <begin position="16"/>
        <end position="53"/>
    </location>
</feature>
<feature type="region of interest" description="Disordered" evidence="1">
    <location>
        <begin position="147"/>
        <end position="166"/>
    </location>
</feature>
<evidence type="ECO:0000313" key="2">
    <source>
        <dbReference type="EMBL" id="MDQ7878110.1"/>
    </source>
</evidence>